<keyword evidence="2" id="KW-0255">Endonuclease</keyword>
<dbReference type="SUPFAM" id="SSF52980">
    <property type="entry name" value="Restriction endonuclease-like"/>
    <property type="match status" value="1"/>
</dbReference>
<dbReference type="PANTHER" id="PTHR34107">
    <property type="entry name" value="SLL0198 PROTEIN-RELATED"/>
    <property type="match status" value="1"/>
</dbReference>
<dbReference type="CDD" id="cd06260">
    <property type="entry name" value="DUF820-like"/>
    <property type="match status" value="1"/>
</dbReference>
<proteinExistence type="predicted"/>
<organism evidence="2 3">
    <name type="scientific">Candidatus Viridilinea halotolerans</name>
    <dbReference type="NCBI Taxonomy" id="2491704"/>
    <lineage>
        <taxon>Bacteria</taxon>
        <taxon>Bacillati</taxon>
        <taxon>Chloroflexota</taxon>
        <taxon>Chloroflexia</taxon>
        <taxon>Chloroflexales</taxon>
        <taxon>Chloroflexineae</taxon>
        <taxon>Oscillochloridaceae</taxon>
        <taxon>Candidatus Viridilinea</taxon>
    </lineage>
</organism>
<evidence type="ECO:0000313" key="2">
    <source>
        <dbReference type="EMBL" id="RRR72619.1"/>
    </source>
</evidence>
<dbReference type="InterPro" id="IPR011335">
    <property type="entry name" value="Restrct_endonuc-II-like"/>
</dbReference>
<comment type="caution">
    <text evidence="2">The sequence shown here is derived from an EMBL/GenBank/DDBJ whole genome shotgun (WGS) entry which is preliminary data.</text>
</comment>
<dbReference type="PANTHER" id="PTHR34107:SF1">
    <property type="entry name" value="SLL0198 PROTEIN"/>
    <property type="match status" value="1"/>
</dbReference>
<evidence type="ECO:0000313" key="3">
    <source>
        <dbReference type="Proteomes" id="UP000280307"/>
    </source>
</evidence>
<accession>A0A426U0L7</accession>
<gene>
    <name evidence="2" type="ORF">EI684_09985</name>
</gene>
<dbReference type="EMBL" id="RSAS01000384">
    <property type="protein sequence ID" value="RRR72619.1"/>
    <property type="molecule type" value="Genomic_DNA"/>
</dbReference>
<evidence type="ECO:0000259" key="1">
    <source>
        <dbReference type="Pfam" id="PF05685"/>
    </source>
</evidence>
<sequence>MSITTPQLMTAEEFWLLSGSEQKSELVRGEVIETMLPGGLHGAIALQLGALLRLWAKAEARGVVGVESGFVLGRDPNTVRGPDLFFVAKERMPPEGIPEAFWQQAPDLAVEIVSPSESAEDVRAKVRDFLAAGTALVWVVYPRSREVLVHRPGCAIEVLAEADTLEDAAVLPGFACRVDELFA</sequence>
<name>A0A426U0L7_9CHLR</name>
<dbReference type="Proteomes" id="UP000280307">
    <property type="component" value="Unassembled WGS sequence"/>
</dbReference>
<feature type="domain" description="Putative restriction endonuclease" evidence="1">
    <location>
        <begin position="12"/>
        <end position="178"/>
    </location>
</feature>
<dbReference type="GO" id="GO:0004519">
    <property type="term" value="F:endonuclease activity"/>
    <property type="evidence" value="ECO:0007669"/>
    <property type="project" value="UniProtKB-KW"/>
</dbReference>
<dbReference type="Pfam" id="PF05685">
    <property type="entry name" value="Uma2"/>
    <property type="match status" value="1"/>
</dbReference>
<protein>
    <submittedName>
        <fullName evidence="2">Uma2 family endonuclease</fullName>
    </submittedName>
</protein>
<dbReference type="Gene3D" id="3.90.1570.10">
    <property type="entry name" value="tt1808, chain A"/>
    <property type="match status" value="1"/>
</dbReference>
<keyword evidence="2" id="KW-0540">Nuclease</keyword>
<keyword evidence="2" id="KW-0378">Hydrolase</keyword>
<dbReference type="InterPro" id="IPR012296">
    <property type="entry name" value="Nuclease_put_TT1808"/>
</dbReference>
<dbReference type="AlphaFoldDB" id="A0A426U0L7"/>
<reference evidence="2 3" key="1">
    <citation type="submission" date="2018-12" db="EMBL/GenBank/DDBJ databases">
        <title>Genome Sequence of Candidatus Viridilinea halotolerans isolated from saline sulfide-rich spring.</title>
        <authorList>
            <person name="Grouzdev D.S."/>
            <person name="Burganskaya E.I."/>
            <person name="Krutkina M.S."/>
            <person name="Sukhacheva M.V."/>
            <person name="Gorlenko V.M."/>
        </authorList>
    </citation>
    <scope>NUCLEOTIDE SEQUENCE [LARGE SCALE GENOMIC DNA]</scope>
    <source>
        <strain evidence="2">Chok-6</strain>
    </source>
</reference>
<dbReference type="InterPro" id="IPR008538">
    <property type="entry name" value="Uma2"/>
</dbReference>